<gene>
    <name evidence="1" type="ORF">OK18_08280</name>
</gene>
<accession>A0A0G3M0E1</accession>
<dbReference type="KEGG" id="cgn:OK18_08280"/>
<dbReference type="EMBL" id="CP009928">
    <property type="protein sequence ID" value="AKK72621.1"/>
    <property type="molecule type" value="Genomic_DNA"/>
</dbReference>
<dbReference type="Proteomes" id="UP000035213">
    <property type="component" value="Chromosome"/>
</dbReference>
<dbReference type="PATRIC" id="fig|1324352.5.peg.1737"/>
<evidence type="ECO:0000313" key="1">
    <source>
        <dbReference type="EMBL" id="AKK72621.1"/>
    </source>
</evidence>
<organism evidence="1 2">
    <name type="scientific">Chryseobacterium gallinarum</name>
    <dbReference type="NCBI Taxonomy" id="1324352"/>
    <lineage>
        <taxon>Bacteria</taxon>
        <taxon>Pseudomonadati</taxon>
        <taxon>Bacteroidota</taxon>
        <taxon>Flavobacteriia</taxon>
        <taxon>Flavobacteriales</taxon>
        <taxon>Weeksellaceae</taxon>
        <taxon>Chryseobacterium group</taxon>
        <taxon>Chryseobacterium</taxon>
    </lineage>
</organism>
<proteinExistence type="predicted"/>
<reference evidence="1 2" key="1">
    <citation type="submission" date="2014-11" db="EMBL/GenBank/DDBJ databases">
        <authorList>
            <person name="Park G.-S."/>
            <person name="Hong S.-J."/>
            <person name="Jung B.K."/>
            <person name="Khan A.R."/>
            <person name="Kwak Y."/>
            <person name="Shin J.-H."/>
        </authorList>
    </citation>
    <scope>NUCLEOTIDE SEQUENCE [LARGE SCALE GENOMIC DNA]</scope>
    <source>
        <strain evidence="1 2">DSM 27622</strain>
    </source>
</reference>
<sequence length="64" mass="7685">MVIKRILLLLGCMACVQQSKFHEKCENIRHIPVAHEAFDIIDTISIYKLVKNYELWNKKSWIRR</sequence>
<dbReference type="AlphaFoldDB" id="A0A0G3M0E1"/>
<evidence type="ECO:0000313" key="2">
    <source>
        <dbReference type="Proteomes" id="UP000035213"/>
    </source>
</evidence>
<protein>
    <submittedName>
        <fullName evidence="1">Uncharacterized protein</fullName>
    </submittedName>
</protein>
<name>A0A0G3M0E1_CHRGL</name>